<dbReference type="PANTHER" id="PTHR48103">
    <property type="entry name" value="MIDASIN-RELATED"/>
    <property type="match status" value="1"/>
</dbReference>
<organism evidence="6 7">
    <name type="scientific">Cupriavidus campinensis</name>
    <dbReference type="NCBI Taxonomy" id="151783"/>
    <lineage>
        <taxon>Bacteria</taxon>
        <taxon>Pseudomonadati</taxon>
        <taxon>Pseudomonadota</taxon>
        <taxon>Betaproteobacteria</taxon>
        <taxon>Burkholderiales</taxon>
        <taxon>Burkholderiaceae</taxon>
        <taxon>Cupriavidus</taxon>
    </lineage>
</organism>
<evidence type="ECO:0000256" key="1">
    <source>
        <dbReference type="ARBA" id="ARBA00009417"/>
    </source>
</evidence>
<feature type="domain" description="ATPase dynein-related AAA" evidence="4">
    <location>
        <begin position="157"/>
        <end position="278"/>
    </location>
</feature>
<dbReference type="EMBL" id="VCIZ01000002">
    <property type="protein sequence ID" value="TSP13992.1"/>
    <property type="molecule type" value="Genomic_DNA"/>
</dbReference>
<evidence type="ECO:0000256" key="3">
    <source>
        <dbReference type="ARBA" id="ARBA00022840"/>
    </source>
</evidence>
<keyword evidence="7" id="KW-1185">Reference proteome</keyword>
<dbReference type="SUPFAM" id="SSF52540">
    <property type="entry name" value="P-loop containing nucleoside triphosphate hydrolases"/>
    <property type="match status" value="1"/>
</dbReference>
<dbReference type="Pfam" id="PF08406">
    <property type="entry name" value="CbbQ_C"/>
    <property type="match status" value="1"/>
</dbReference>
<dbReference type="Proteomes" id="UP000318943">
    <property type="component" value="Unassembled WGS sequence"/>
</dbReference>
<dbReference type="RefSeq" id="WP_144196685.1">
    <property type="nucleotide sequence ID" value="NZ_VCIZ01000002.1"/>
</dbReference>
<feature type="domain" description="CbbQ/NirQ/NorQ C-terminal" evidence="5">
    <location>
        <begin position="312"/>
        <end position="392"/>
    </location>
</feature>
<proteinExistence type="inferred from homology"/>
<keyword evidence="3" id="KW-0067">ATP-binding</keyword>
<evidence type="ECO:0000313" key="6">
    <source>
        <dbReference type="EMBL" id="TSP13992.1"/>
    </source>
</evidence>
<dbReference type="InterPro" id="IPR013615">
    <property type="entry name" value="CbbQ_C"/>
</dbReference>
<evidence type="ECO:0000313" key="7">
    <source>
        <dbReference type="Proteomes" id="UP000318943"/>
    </source>
</evidence>
<comment type="similarity">
    <text evidence="1">Belongs to the CbbQ/NirQ/NorQ/GpvN family.</text>
</comment>
<accession>A0ABY3ETG2</accession>
<gene>
    <name evidence="6" type="ORF">FGG12_05845</name>
</gene>
<sequence length="398" mass="43287">MSDAKIKCELCGAEVHAIQIHLKNDHEGISLEDYQKQFPEAPILSDLAKQKLAERQAAATAPAPVPAPAAAEAVEAAPATASGVLPKNHVARKALHEVFGLGAAKAAKTPKGDPIPISVMTNQEHPEMVPVVHEGYVFDIDELKNCILALELKIPLYVYGHKGAGKSDLTEQICARTGRPFVRVQHTVNTEEASIVGQWVVKGGETVFELGMLPLAMKHGWTYLADEYDFALPSVLSVYQAVLEGKPLMIKEADLANRVIKPHPNFRFIATGNTNGSGDDTGLYQGTSIQNSANYDRFGMVIHKKYMEKKAESQILQNKVGLIADDANKMVDFASLVREAYDGAKISDTISPRTLIYASSIGVKRGSFRQGLQLSFINKLSKVDREVVDSIAQRIFGA</sequence>
<comment type="caution">
    <text evidence="6">The sequence shown here is derived from an EMBL/GenBank/DDBJ whole genome shotgun (WGS) entry which is preliminary data.</text>
</comment>
<dbReference type="PANTHER" id="PTHR48103:SF2">
    <property type="entry name" value="MIDASIN"/>
    <property type="match status" value="1"/>
</dbReference>
<dbReference type="Pfam" id="PF07728">
    <property type="entry name" value="AAA_5"/>
    <property type="match status" value="1"/>
</dbReference>
<reference evidence="6 7" key="1">
    <citation type="submission" date="2019-05" db="EMBL/GenBank/DDBJ databases">
        <title>Whole genome sequence analysis of Cupriavidus campinensis S14E4C strain.</title>
        <authorList>
            <person name="Abbaszade G."/>
            <person name="Szabo A."/>
            <person name="Toumi M."/>
            <person name="Toth E."/>
        </authorList>
    </citation>
    <scope>NUCLEOTIDE SEQUENCE [LARGE SCALE GENOMIC DNA]</scope>
    <source>
        <strain evidence="6 7">S14E4C</strain>
    </source>
</reference>
<dbReference type="Gene3D" id="3.40.50.300">
    <property type="entry name" value="P-loop containing nucleotide triphosphate hydrolases"/>
    <property type="match status" value="1"/>
</dbReference>
<evidence type="ECO:0000259" key="4">
    <source>
        <dbReference type="Pfam" id="PF07728"/>
    </source>
</evidence>
<name>A0ABY3ETG2_9BURK</name>
<evidence type="ECO:0000256" key="2">
    <source>
        <dbReference type="ARBA" id="ARBA00022741"/>
    </source>
</evidence>
<dbReference type="InterPro" id="IPR011704">
    <property type="entry name" value="ATPase_dyneun-rel_AAA"/>
</dbReference>
<dbReference type="InterPro" id="IPR027417">
    <property type="entry name" value="P-loop_NTPase"/>
</dbReference>
<keyword evidence="2" id="KW-0547">Nucleotide-binding</keyword>
<protein>
    <submittedName>
        <fullName evidence="6">Porphyrin biosynthesis protein</fullName>
    </submittedName>
</protein>
<evidence type="ECO:0000259" key="5">
    <source>
        <dbReference type="Pfam" id="PF08406"/>
    </source>
</evidence>